<reference evidence="4 5" key="2">
    <citation type="submission" date="2015-03" db="EMBL/GenBank/DDBJ databases">
        <authorList>
            <consortium name="Pathogen Informatics"/>
            <person name="Murphy D."/>
        </authorList>
    </citation>
    <scope>NUCLEOTIDE SEQUENCE [LARGE SCALE GENOMIC DNA]</scope>
    <source>
        <strain evidence="4">Type strain: CIP110230</strain>
        <strain evidence="5">type strain: CIP110230</strain>
    </source>
</reference>
<reference evidence="3" key="1">
    <citation type="submission" date="2015-03" db="EMBL/GenBank/DDBJ databases">
        <authorList>
            <person name="Murphy D."/>
        </authorList>
    </citation>
    <scope>NUCLEOTIDE SEQUENCE [LARGE SCALE GENOMIC DNA]</scope>
    <source>
        <strain evidence="3">A125KOH2</strain>
    </source>
</reference>
<name>A0A0T9PAL9_9GAMM</name>
<feature type="chain" id="PRO_5006694385" description="Lipoprotein" evidence="2">
    <location>
        <begin position="25"/>
        <end position="97"/>
    </location>
</feature>
<keyword evidence="2" id="KW-0732">Signal</keyword>
<feature type="compositionally biased region" description="Polar residues" evidence="1">
    <location>
        <begin position="68"/>
        <end position="84"/>
    </location>
</feature>
<dbReference type="Proteomes" id="UP000045840">
    <property type="component" value="Unassembled WGS sequence"/>
</dbReference>
<evidence type="ECO:0000313" key="5">
    <source>
        <dbReference type="Proteomes" id="UP000044625"/>
    </source>
</evidence>
<organism evidence="3 6">
    <name type="scientific">Yersinia pekkanenii</name>
    <dbReference type="NCBI Taxonomy" id="1288385"/>
    <lineage>
        <taxon>Bacteria</taxon>
        <taxon>Pseudomonadati</taxon>
        <taxon>Pseudomonadota</taxon>
        <taxon>Gammaproteobacteria</taxon>
        <taxon>Enterobacterales</taxon>
        <taxon>Yersiniaceae</taxon>
        <taxon>Yersinia</taxon>
    </lineage>
</organism>
<sequence>MNAQIKYALAVAIIALASANIARAADPHIPWADNSGGTESTHIAAVGQDLNNQHQAVTKTQEGVWAANSGSISQDEQALKSTTPAFAGTPSLMPHQG</sequence>
<reference evidence="6" key="3">
    <citation type="submission" date="2015-03" db="EMBL/GenBank/DDBJ databases">
        <authorList>
            <consortium name="Pathogen Informatics"/>
        </authorList>
    </citation>
    <scope>NUCLEOTIDE SEQUENCE [LARGE SCALE GENOMIC DNA]</scope>
    <source>
        <strain evidence="6">A125KOH2</strain>
    </source>
</reference>
<evidence type="ECO:0000313" key="3">
    <source>
        <dbReference type="EMBL" id="CNH54515.1"/>
    </source>
</evidence>
<dbReference type="AlphaFoldDB" id="A0A0T9PAL9"/>
<evidence type="ECO:0000256" key="1">
    <source>
        <dbReference type="SAM" id="MobiDB-lite"/>
    </source>
</evidence>
<evidence type="ECO:0000313" key="4">
    <source>
        <dbReference type="EMBL" id="CRY67523.1"/>
    </source>
</evidence>
<feature type="signal peptide" evidence="2">
    <location>
        <begin position="1"/>
        <end position="24"/>
    </location>
</feature>
<dbReference type="RefSeq" id="WP_082170720.1">
    <property type="nucleotide sequence ID" value="NZ_CAWMMU010000012.1"/>
</dbReference>
<proteinExistence type="predicted"/>
<keyword evidence="5" id="KW-1185">Reference proteome</keyword>
<evidence type="ECO:0008006" key="7">
    <source>
        <dbReference type="Google" id="ProtNLM"/>
    </source>
</evidence>
<evidence type="ECO:0000313" key="6">
    <source>
        <dbReference type="Proteomes" id="UP000045840"/>
    </source>
</evidence>
<dbReference type="OrthoDB" id="6579857at2"/>
<dbReference type="Proteomes" id="UP000044625">
    <property type="component" value="Unassembled WGS sequence"/>
</dbReference>
<feature type="region of interest" description="Disordered" evidence="1">
    <location>
        <begin position="68"/>
        <end position="97"/>
    </location>
</feature>
<accession>A0A0T9PAL9</accession>
<evidence type="ECO:0000256" key="2">
    <source>
        <dbReference type="SAM" id="SignalP"/>
    </source>
</evidence>
<dbReference type="EMBL" id="CQAZ01000011">
    <property type="protein sequence ID" value="CNH54515.1"/>
    <property type="molecule type" value="Genomic_DNA"/>
</dbReference>
<protein>
    <recommendedName>
        <fullName evidence="7">Lipoprotein</fullName>
    </recommendedName>
</protein>
<gene>
    <name evidence="3" type="ORF">ERS008529_01504</name>
    <name evidence="4" type="ORF">ERS137968_02601</name>
</gene>
<dbReference type="EMBL" id="CWJL01000012">
    <property type="protein sequence ID" value="CRY67523.1"/>
    <property type="molecule type" value="Genomic_DNA"/>
</dbReference>